<dbReference type="PANTHER" id="PTHR30543">
    <property type="entry name" value="CHROMATE REDUCTASE"/>
    <property type="match status" value="1"/>
</dbReference>
<name>A0A3A9ZD10_9ACTN</name>
<evidence type="ECO:0000259" key="1">
    <source>
        <dbReference type="Pfam" id="PF03358"/>
    </source>
</evidence>
<keyword evidence="3" id="KW-1185">Reference proteome</keyword>
<reference evidence="2 3" key="1">
    <citation type="journal article" date="2014" name="Int. J. Syst. Evol. Microbiol.">
        <title>Streptomyces hoynatensis sp. nov., isolated from deep marine sediment.</title>
        <authorList>
            <person name="Veyisoglu A."/>
            <person name="Sahin N."/>
        </authorList>
    </citation>
    <scope>NUCLEOTIDE SEQUENCE [LARGE SCALE GENOMIC DNA]</scope>
    <source>
        <strain evidence="2 3">KCTC 29097</strain>
    </source>
</reference>
<evidence type="ECO:0000313" key="2">
    <source>
        <dbReference type="EMBL" id="RKN45975.1"/>
    </source>
</evidence>
<sequence>MPRVGIIVGTTRPGRKAGQVARWVHGIAARRADASFEIVDLADFSLPHLDEPTPARGGEYRHAHTLAWAERIGTLDAFVFVTPEYNGSIPGVLKDALDFLYAEWTGKDAGLVGYGIGGGKRAMDHLRYVLGNVRVIAVAEQVSLTFRDDFEEMTRLVPGRGRQGELVAMLDELVAAVGKSSGVVVEG</sequence>
<dbReference type="EMBL" id="RBAL01000002">
    <property type="protein sequence ID" value="RKN45975.1"/>
    <property type="molecule type" value="Genomic_DNA"/>
</dbReference>
<protein>
    <submittedName>
        <fullName evidence="2">NADPH-dependent oxidoreductase</fullName>
    </submittedName>
</protein>
<dbReference type="Proteomes" id="UP000272474">
    <property type="component" value="Unassembled WGS sequence"/>
</dbReference>
<accession>A0A3A9ZD10</accession>
<comment type="caution">
    <text evidence="2">The sequence shown here is derived from an EMBL/GenBank/DDBJ whole genome shotgun (WGS) entry which is preliminary data.</text>
</comment>
<dbReference type="GO" id="GO:0010181">
    <property type="term" value="F:FMN binding"/>
    <property type="evidence" value="ECO:0007669"/>
    <property type="project" value="TreeGrafter"/>
</dbReference>
<feature type="domain" description="NADPH-dependent FMN reductase-like" evidence="1">
    <location>
        <begin position="2"/>
        <end position="145"/>
    </location>
</feature>
<organism evidence="2 3">
    <name type="scientific">Streptomyces hoynatensis</name>
    <dbReference type="NCBI Taxonomy" id="1141874"/>
    <lineage>
        <taxon>Bacteria</taxon>
        <taxon>Bacillati</taxon>
        <taxon>Actinomycetota</taxon>
        <taxon>Actinomycetes</taxon>
        <taxon>Kitasatosporales</taxon>
        <taxon>Streptomycetaceae</taxon>
        <taxon>Streptomyces</taxon>
    </lineage>
</organism>
<dbReference type="InterPro" id="IPR005025">
    <property type="entry name" value="FMN_Rdtase-like_dom"/>
</dbReference>
<gene>
    <name evidence="2" type="ORF">D7294_04770</name>
</gene>
<dbReference type="OrthoDB" id="9812295at2"/>
<evidence type="ECO:0000313" key="3">
    <source>
        <dbReference type="Proteomes" id="UP000272474"/>
    </source>
</evidence>
<dbReference type="SUPFAM" id="SSF52218">
    <property type="entry name" value="Flavoproteins"/>
    <property type="match status" value="1"/>
</dbReference>
<dbReference type="Gene3D" id="3.40.50.360">
    <property type="match status" value="1"/>
</dbReference>
<dbReference type="InterPro" id="IPR029039">
    <property type="entry name" value="Flavoprotein-like_sf"/>
</dbReference>
<dbReference type="AlphaFoldDB" id="A0A3A9ZD10"/>
<dbReference type="GO" id="GO:0016491">
    <property type="term" value="F:oxidoreductase activity"/>
    <property type="evidence" value="ECO:0007669"/>
    <property type="project" value="InterPro"/>
</dbReference>
<proteinExistence type="predicted"/>
<dbReference type="InterPro" id="IPR050712">
    <property type="entry name" value="NAD(P)H-dep_reductase"/>
</dbReference>
<dbReference type="Pfam" id="PF03358">
    <property type="entry name" value="FMN_red"/>
    <property type="match status" value="1"/>
</dbReference>
<dbReference type="PANTHER" id="PTHR30543:SF21">
    <property type="entry name" value="NAD(P)H-DEPENDENT FMN REDUCTASE LOT6"/>
    <property type="match status" value="1"/>
</dbReference>
<dbReference type="GO" id="GO:0005829">
    <property type="term" value="C:cytosol"/>
    <property type="evidence" value="ECO:0007669"/>
    <property type="project" value="TreeGrafter"/>
</dbReference>